<feature type="compositionally biased region" description="Polar residues" evidence="1">
    <location>
        <begin position="158"/>
        <end position="169"/>
    </location>
</feature>
<dbReference type="GeneID" id="20666314"/>
<keyword evidence="3" id="KW-1185">Reference proteome</keyword>
<feature type="region of interest" description="Disordered" evidence="1">
    <location>
        <begin position="107"/>
        <end position="171"/>
    </location>
</feature>
<feature type="region of interest" description="Disordered" evidence="1">
    <location>
        <begin position="28"/>
        <end position="47"/>
    </location>
</feature>
<accession>W4JP12</accession>
<evidence type="ECO:0000313" key="2">
    <source>
        <dbReference type="EMBL" id="ETW75292.1"/>
    </source>
</evidence>
<reference evidence="2 3" key="1">
    <citation type="journal article" date="2012" name="New Phytol.">
        <title>Insight into trade-off between wood decay and parasitism from the genome of a fungal forest pathogen.</title>
        <authorList>
            <person name="Olson A."/>
            <person name="Aerts A."/>
            <person name="Asiegbu F."/>
            <person name="Belbahri L."/>
            <person name="Bouzid O."/>
            <person name="Broberg A."/>
            <person name="Canback B."/>
            <person name="Coutinho P.M."/>
            <person name="Cullen D."/>
            <person name="Dalman K."/>
            <person name="Deflorio G."/>
            <person name="van Diepen L.T."/>
            <person name="Dunand C."/>
            <person name="Duplessis S."/>
            <person name="Durling M."/>
            <person name="Gonthier P."/>
            <person name="Grimwood J."/>
            <person name="Fossdal C.G."/>
            <person name="Hansson D."/>
            <person name="Henrissat B."/>
            <person name="Hietala A."/>
            <person name="Himmelstrand K."/>
            <person name="Hoffmeister D."/>
            <person name="Hogberg N."/>
            <person name="James T.Y."/>
            <person name="Karlsson M."/>
            <person name="Kohler A."/>
            <person name="Kues U."/>
            <person name="Lee Y.H."/>
            <person name="Lin Y.C."/>
            <person name="Lind M."/>
            <person name="Lindquist E."/>
            <person name="Lombard V."/>
            <person name="Lucas S."/>
            <person name="Lunden K."/>
            <person name="Morin E."/>
            <person name="Murat C."/>
            <person name="Park J."/>
            <person name="Raffaello T."/>
            <person name="Rouze P."/>
            <person name="Salamov A."/>
            <person name="Schmutz J."/>
            <person name="Solheim H."/>
            <person name="Stahlberg J."/>
            <person name="Velez H."/>
            <person name="de Vries R.P."/>
            <person name="Wiebenga A."/>
            <person name="Woodward S."/>
            <person name="Yakovlev I."/>
            <person name="Garbelotto M."/>
            <person name="Martin F."/>
            <person name="Grigoriev I.V."/>
            <person name="Stenlid J."/>
        </authorList>
    </citation>
    <scope>NUCLEOTIDE SEQUENCE [LARGE SCALE GENOMIC DNA]</scope>
    <source>
        <strain evidence="2 3">TC 32-1</strain>
    </source>
</reference>
<dbReference type="InParanoid" id="W4JP12"/>
<dbReference type="EMBL" id="KI925466">
    <property type="protein sequence ID" value="ETW75292.1"/>
    <property type="molecule type" value="Genomic_DNA"/>
</dbReference>
<dbReference type="KEGG" id="hir:HETIRDRAFT_108115"/>
<feature type="compositionally biased region" description="Basic and acidic residues" evidence="1">
    <location>
        <begin position="121"/>
        <end position="140"/>
    </location>
</feature>
<proteinExistence type="predicted"/>
<protein>
    <submittedName>
        <fullName evidence="2">Uncharacterized protein</fullName>
    </submittedName>
</protein>
<dbReference type="RefSeq" id="XP_009552724.1">
    <property type="nucleotide sequence ID" value="XM_009554429.1"/>
</dbReference>
<feature type="region of interest" description="Disordered" evidence="1">
    <location>
        <begin position="291"/>
        <end position="373"/>
    </location>
</feature>
<dbReference type="HOGENOM" id="CLU_718777_0_0_1"/>
<sequence>MDREERKIQRRCELPVQDATELNERVDLGRAGVSDAPQGSAITEDGNSYCIRGPGSLYATRTLVEFHERDPTGGDALKQTSLRDGCQLLRSKHIPETSPRVLVTVENGERTHHGIRARSLQSKENDGKYRDEGAETWPDRTRRRYPSQGTETGEEQLSAPSESEQNGVHDNTPAKEELRRLRTQLLTLQATVKPRRRIPGLDFAESWALEDFSAKYVPYVPEFQVQFSASIGMETASPVQSEDPGAFKSVINSSGDGEGGSFQVVPSPTPDAMPPLPTSPIIHRVVQLAAKTTGTTRKEERPGGTASPSTPIALVVASADSQLTNGPRPPPDLSLSIGQKPINTWPRRLTRIPPRKEPPPRPTDAPATARYRPDSSMIKYLTIQY</sequence>
<dbReference type="Proteomes" id="UP000030671">
    <property type="component" value="Unassembled WGS sequence"/>
</dbReference>
<gene>
    <name evidence="2" type="ORF">HETIRDRAFT_108115</name>
</gene>
<dbReference type="AlphaFoldDB" id="W4JP12"/>
<organism evidence="2 3">
    <name type="scientific">Heterobasidion irregulare (strain TC 32-1)</name>
    <dbReference type="NCBI Taxonomy" id="747525"/>
    <lineage>
        <taxon>Eukaryota</taxon>
        <taxon>Fungi</taxon>
        <taxon>Dikarya</taxon>
        <taxon>Basidiomycota</taxon>
        <taxon>Agaricomycotina</taxon>
        <taxon>Agaricomycetes</taxon>
        <taxon>Russulales</taxon>
        <taxon>Bondarzewiaceae</taxon>
        <taxon>Heterobasidion</taxon>
        <taxon>Heterobasidion annosum species complex</taxon>
    </lineage>
</organism>
<evidence type="ECO:0000313" key="3">
    <source>
        <dbReference type="Proteomes" id="UP000030671"/>
    </source>
</evidence>
<feature type="non-terminal residue" evidence="2">
    <location>
        <position position="385"/>
    </location>
</feature>
<name>W4JP12_HETIT</name>
<evidence type="ECO:0000256" key="1">
    <source>
        <dbReference type="SAM" id="MobiDB-lite"/>
    </source>
</evidence>